<dbReference type="Proteomes" id="UP001157138">
    <property type="component" value="Unassembled WGS sequence"/>
</dbReference>
<evidence type="ECO:0000313" key="2">
    <source>
        <dbReference type="Proteomes" id="UP001157138"/>
    </source>
</evidence>
<proteinExistence type="predicted"/>
<dbReference type="SUPFAM" id="SSF56935">
    <property type="entry name" value="Porins"/>
    <property type="match status" value="1"/>
</dbReference>
<name>A0ABQ6EZI4_9VIBR</name>
<evidence type="ECO:0000313" key="1">
    <source>
        <dbReference type="EMBL" id="GLT17930.1"/>
    </source>
</evidence>
<keyword evidence="2" id="KW-1185">Reference proteome</keyword>
<organism evidence="1 2">
    <name type="scientific">Vibrio zhanjiangensis</name>
    <dbReference type="NCBI Taxonomy" id="1046128"/>
    <lineage>
        <taxon>Bacteria</taxon>
        <taxon>Pseudomonadati</taxon>
        <taxon>Pseudomonadota</taxon>
        <taxon>Gammaproteobacteria</taxon>
        <taxon>Vibrionales</taxon>
        <taxon>Vibrionaceae</taxon>
        <taxon>Vibrio</taxon>
    </lineage>
</organism>
<reference evidence="2" key="1">
    <citation type="journal article" date="2019" name="Int. J. Syst. Evol. Microbiol.">
        <title>The Global Catalogue of Microorganisms (GCM) 10K type strain sequencing project: providing services to taxonomists for standard genome sequencing and annotation.</title>
        <authorList>
            <consortium name="The Broad Institute Genomics Platform"/>
            <consortium name="The Broad Institute Genome Sequencing Center for Infectious Disease"/>
            <person name="Wu L."/>
            <person name="Ma J."/>
        </authorList>
    </citation>
    <scope>NUCLEOTIDE SEQUENCE [LARGE SCALE GENOMIC DNA]</scope>
    <source>
        <strain evidence="2">NBRC 108723</strain>
    </source>
</reference>
<comment type="caution">
    <text evidence="1">The sequence shown here is derived from an EMBL/GenBank/DDBJ whole genome shotgun (WGS) entry which is preliminary data.</text>
</comment>
<accession>A0ABQ6EZI4</accession>
<dbReference type="EMBL" id="BSPW01000029">
    <property type="protein sequence ID" value="GLT17930.1"/>
    <property type="molecule type" value="Genomic_DNA"/>
</dbReference>
<gene>
    <name evidence="1" type="ORF">GCM10007938_17080</name>
</gene>
<sequence>MLRICLLILCVLYGQTIYALEATFSGNLFFAPVDETYIKGEDIGDSYVKFTLDESWKDVYFHTSMLSRLYENEIGVSELYVAKQTDSFGWFALGRLHIFNENVYNAMSYPWLSLPREVNPLDVTSYEGFQWRHDWDKHHVRFVSGRTDNNEFGTNLLNMVIPYGLEVRSKWDYFTTKFAFAETRVDLSGQSLTGIQNNLVGLPNTVVLEDKKSYYYDAVVTIPIRPVIFSFKYSQVDYVEEQYTVFDGYRLRAMVAVRPEKSLTLYYTYGESEAQNDFSAISDQLPTAAAALSKSLTEKQYHSHHLGMVKNISKNVKLKFQSGLAKSDYSHEIERFILLGFSFDTKGL</sequence>
<dbReference type="RefSeq" id="WP_284191828.1">
    <property type="nucleotide sequence ID" value="NZ_BSPW01000029.1"/>
</dbReference>
<protein>
    <submittedName>
        <fullName evidence="1">Uncharacterized protein</fullName>
    </submittedName>
</protein>